<dbReference type="InterPro" id="IPR004821">
    <property type="entry name" value="Cyt_trans-like"/>
</dbReference>
<reference evidence="13 14" key="1">
    <citation type="journal article" date="2010" name="PLoS Genet.">
        <title>Analysis of the Legionella longbeachae genome and transcriptome uncovers unique strategies to cause Legionnaires' disease.</title>
        <authorList>
            <person name="Cazalet C."/>
            <person name="Gomez-Valero L."/>
            <person name="Rusniok C."/>
            <person name="Lomma M."/>
            <person name="Dervins-Ravault D."/>
            <person name="Newton H."/>
            <person name="Sansom F."/>
            <person name="Jarraud S."/>
            <person name="Zidane N."/>
            <person name="Ma L."/>
            <person name="Bouchier C."/>
            <person name="Etienne J."/>
            <person name="Hartland E."/>
            <person name="Buchrieser C."/>
        </authorList>
    </citation>
    <scope>NUCLEOTIDE SEQUENCE [LARGE SCALE GENOMIC DNA]</scope>
    <source>
        <strain evidence="13 14">NSW150</strain>
    </source>
</reference>
<comment type="pathway">
    <text evidence="2 11">Cofactor biosynthesis; NAD(+) biosynthesis; deamido-NAD(+) from nicotinate D-ribonucleotide: step 1/1.</text>
</comment>
<dbReference type="NCBIfam" id="TIGR00482">
    <property type="entry name" value="nicotinate (nicotinamide) nucleotide adenylyltransferase"/>
    <property type="match status" value="1"/>
</dbReference>
<dbReference type="GO" id="GO:0009435">
    <property type="term" value="P:NAD+ biosynthetic process"/>
    <property type="evidence" value="ECO:0007669"/>
    <property type="project" value="UniProtKB-UniRule"/>
</dbReference>
<keyword evidence="6 11" id="KW-0548">Nucleotidyltransferase</keyword>
<protein>
    <recommendedName>
        <fullName evidence="11">Probable nicotinate-nucleotide adenylyltransferase</fullName>
        <ecNumber evidence="11">2.7.7.18</ecNumber>
    </recommendedName>
    <alternativeName>
        <fullName evidence="11">Deamido-NAD(+) diphosphorylase</fullName>
    </alternativeName>
    <alternativeName>
        <fullName evidence="11">Deamido-NAD(+) pyrophosphorylase</fullName>
    </alternativeName>
    <alternativeName>
        <fullName evidence="11">Nicotinate mononucleotide adenylyltransferase</fullName>
        <shortName evidence="11">NaMN adenylyltransferase</shortName>
    </alternativeName>
</protein>
<dbReference type="OrthoDB" id="5295945at2"/>
<evidence type="ECO:0000256" key="2">
    <source>
        <dbReference type="ARBA" id="ARBA00005019"/>
    </source>
</evidence>
<comment type="catalytic activity">
    <reaction evidence="10 11">
        <text>nicotinate beta-D-ribonucleotide + ATP + H(+) = deamido-NAD(+) + diphosphate</text>
        <dbReference type="Rhea" id="RHEA:22860"/>
        <dbReference type="ChEBI" id="CHEBI:15378"/>
        <dbReference type="ChEBI" id="CHEBI:30616"/>
        <dbReference type="ChEBI" id="CHEBI:33019"/>
        <dbReference type="ChEBI" id="CHEBI:57502"/>
        <dbReference type="ChEBI" id="CHEBI:58437"/>
        <dbReference type="EC" id="2.7.7.18"/>
    </reaction>
</comment>
<dbReference type="KEGG" id="llo:LLO_2338"/>
<evidence type="ECO:0000256" key="5">
    <source>
        <dbReference type="ARBA" id="ARBA00022679"/>
    </source>
</evidence>
<dbReference type="HAMAP" id="MF_00244">
    <property type="entry name" value="NaMN_adenylyltr"/>
    <property type="match status" value="1"/>
</dbReference>
<evidence type="ECO:0000256" key="8">
    <source>
        <dbReference type="ARBA" id="ARBA00022840"/>
    </source>
</evidence>
<evidence type="ECO:0000259" key="12">
    <source>
        <dbReference type="Pfam" id="PF01467"/>
    </source>
</evidence>
<evidence type="ECO:0000256" key="9">
    <source>
        <dbReference type="ARBA" id="ARBA00023027"/>
    </source>
</evidence>
<dbReference type="AlphaFoldDB" id="D3HJZ5"/>
<evidence type="ECO:0000256" key="11">
    <source>
        <dbReference type="HAMAP-Rule" id="MF_00244"/>
    </source>
</evidence>
<gene>
    <name evidence="11 13" type="primary">nadD</name>
    <name evidence="13" type="ordered locus">LLO_2338</name>
</gene>
<feature type="domain" description="Cytidyltransferase-like" evidence="12">
    <location>
        <begin position="6"/>
        <end position="184"/>
    </location>
</feature>
<dbReference type="GO" id="GO:0004515">
    <property type="term" value="F:nicotinate-nucleotide adenylyltransferase activity"/>
    <property type="evidence" value="ECO:0007669"/>
    <property type="project" value="UniProtKB-UniRule"/>
</dbReference>
<dbReference type="Proteomes" id="UP000001060">
    <property type="component" value="Chromosome"/>
</dbReference>
<comment type="function">
    <text evidence="1 11">Catalyzes the reversible adenylation of nicotinate mononucleotide (NaMN) to nicotinic acid adenine dinucleotide (NaAD).</text>
</comment>
<dbReference type="InterPro" id="IPR005248">
    <property type="entry name" value="NadD/NMNAT"/>
</dbReference>
<dbReference type="InterPro" id="IPR014729">
    <property type="entry name" value="Rossmann-like_a/b/a_fold"/>
</dbReference>
<dbReference type="NCBIfam" id="TIGR00125">
    <property type="entry name" value="cyt_tran_rel"/>
    <property type="match status" value="1"/>
</dbReference>
<dbReference type="CDD" id="cd02165">
    <property type="entry name" value="NMNAT"/>
    <property type="match status" value="1"/>
</dbReference>
<evidence type="ECO:0000313" key="13">
    <source>
        <dbReference type="EMBL" id="CBJ12750.1"/>
    </source>
</evidence>
<evidence type="ECO:0000256" key="7">
    <source>
        <dbReference type="ARBA" id="ARBA00022741"/>
    </source>
</evidence>
<evidence type="ECO:0000256" key="3">
    <source>
        <dbReference type="ARBA" id="ARBA00009014"/>
    </source>
</evidence>
<keyword evidence="4 11" id="KW-0662">Pyridine nucleotide biosynthesis</keyword>
<keyword evidence="7 11" id="KW-0547">Nucleotide-binding</keyword>
<keyword evidence="14" id="KW-1185">Reference proteome</keyword>
<dbReference type="GO" id="GO:0005524">
    <property type="term" value="F:ATP binding"/>
    <property type="evidence" value="ECO:0007669"/>
    <property type="project" value="UniProtKB-KW"/>
</dbReference>
<dbReference type="RefSeq" id="WP_003636101.1">
    <property type="nucleotide sequence ID" value="NC_013861.1"/>
</dbReference>
<accession>D3HJZ5</accession>
<evidence type="ECO:0000256" key="6">
    <source>
        <dbReference type="ARBA" id="ARBA00022695"/>
    </source>
</evidence>
<evidence type="ECO:0000256" key="1">
    <source>
        <dbReference type="ARBA" id="ARBA00002324"/>
    </source>
</evidence>
<dbReference type="PANTHER" id="PTHR39321:SF3">
    <property type="entry name" value="PHOSPHOPANTETHEINE ADENYLYLTRANSFERASE"/>
    <property type="match status" value="1"/>
</dbReference>
<evidence type="ECO:0000313" key="14">
    <source>
        <dbReference type="Proteomes" id="UP000001060"/>
    </source>
</evidence>
<dbReference type="EC" id="2.7.7.18" evidence="11"/>
<dbReference type="GeneID" id="40926539"/>
<dbReference type="Gene3D" id="3.40.50.620">
    <property type="entry name" value="HUPs"/>
    <property type="match status" value="1"/>
</dbReference>
<sequence>MYSIAIFGGSFDPIHNGHLQTSLAIQKYFNFDSYIFLPCKTPTLKPATVANSEQRIEMILRAINRYKQNFKLDLREIERTTPSYMVETLESFRAESPEASITLIIGYDAFISLSQWHQWQKIITLANLIVINRSEFAKKPVPEIMQQFLKKYQSENKVKLLNTQSGSLFLFDAGNFEISSTSLRDEIKKGADVKNKLPHSVYEYIKHQGLYQ</sequence>
<proteinExistence type="inferred from homology"/>
<evidence type="ECO:0000256" key="4">
    <source>
        <dbReference type="ARBA" id="ARBA00022642"/>
    </source>
</evidence>
<keyword evidence="5 11" id="KW-0808">Transferase</keyword>
<comment type="similarity">
    <text evidence="3 11">Belongs to the NadD family.</text>
</comment>
<dbReference type="UniPathway" id="UPA00253">
    <property type="reaction ID" value="UER00332"/>
</dbReference>
<evidence type="ECO:0000256" key="10">
    <source>
        <dbReference type="ARBA" id="ARBA00048721"/>
    </source>
</evidence>
<dbReference type="SUPFAM" id="SSF52374">
    <property type="entry name" value="Nucleotidylyl transferase"/>
    <property type="match status" value="1"/>
</dbReference>
<dbReference type="STRING" id="661367.LLO_2338"/>
<dbReference type="HOGENOM" id="CLU_069765_0_0_6"/>
<dbReference type="eggNOG" id="COG1057">
    <property type="taxonomic scope" value="Bacteria"/>
</dbReference>
<keyword evidence="9 11" id="KW-0520">NAD</keyword>
<organism evidence="13 14">
    <name type="scientific">Legionella longbeachae serogroup 1 (strain NSW150)</name>
    <dbReference type="NCBI Taxonomy" id="661367"/>
    <lineage>
        <taxon>Bacteria</taxon>
        <taxon>Pseudomonadati</taxon>
        <taxon>Pseudomonadota</taxon>
        <taxon>Gammaproteobacteria</taxon>
        <taxon>Legionellales</taxon>
        <taxon>Legionellaceae</taxon>
        <taxon>Legionella</taxon>
    </lineage>
</organism>
<keyword evidence="8 11" id="KW-0067">ATP-binding</keyword>
<dbReference type="EMBL" id="FN650140">
    <property type="protein sequence ID" value="CBJ12750.1"/>
    <property type="molecule type" value="Genomic_DNA"/>
</dbReference>
<dbReference type="PANTHER" id="PTHR39321">
    <property type="entry name" value="NICOTINATE-NUCLEOTIDE ADENYLYLTRANSFERASE-RELATED"/>
    <property type="match status" value="1"/>
</dbReference>
<dbReference type="Pfam" id="PF01467">
    <property type="entry name" value="CTP_transf_like"/>
    <property type="match status" value="1"/>
</dbReference>
<name>D3HJZ5_LEGLN</name>
<dbReference type="NCBIfam" id="NF000839">
    <property type="entry name" value="PRK00071.1-1"/>
    <property type="match status" value="1"/>
</dbReference>
<dbReference type="NCBIfam" id="NF000840">
    <property type="entry name" value="PRK00071.1-3"/>
    <property type="match status" value="1"/>
</dbReference>